<dbReference type="InterPro" id="IPR002048">
    <property type="entry name" value="EF_hand_dom"/>
</dbReference>
<reference evidence="2 3" key="1">
    <citation type="submission" date="2020-02" db="EMBL/GenBank/DDBJ databases">
        <title>Esox lucius (northern pike) genome, fEsoLuc1, primary haplotype.</title>
        <authorList>
            <person name="Myers G."/>
            <person name="Karagic N."/>
            <person name="Meyer A."/>
            <person name="Pippel M."/>
            <person name="Reichard M."/>
            <person name="Winkler S."/>
            <person name="Tracey A."/>
            <person name="Sims Y."/>
            <person name="Howe K."/>
            <person name="Rhie A."/>
            <person name="Formenti G."/>
            <person name="Durbin R."/>
            <person name="Fedrigo O."/>
            <person name="Jarvis E.D."/>
        </authorList>
    </citation>
    <scope>NUCLEOTIDE SEQUENCE [LARGE SCALE GENOMIC DNA]</scope>
</reference>
<evidence type="ECO:0000313" key="2">
    <source>
        <dbReference type="Ensembl" id="ENSELUP00000090482.1"/>
    </source>
</evidence>
<evidence type="ECO:0000259" key="1">
    <source>
        <dbReference type="PROSITE" id="PS50222"/>
    </source>
</evidence>
<dbReference type="InterPro" id="IPR013787">
    <property type="entry name" value="S100_Ca-bd_sub"/>
</dbReference>
<feature type="domain" description="EF-hand" evidence="1">
    <location>
        <begin position="180"/>
        <end position="215"/>
    </location>
</feature>
<dbReference type="PANTHER" id="PTHR11639:SF126">
    <property type="entry name" value="S100 CALCIUM-BINDING PROTEIN W"/>
    <property type="match status" value="1"/>
</dbReference>
<dbReference type="GeneTree" id="ENSGT00960000187253"/>
<dbReference type="SUPFAM" id="SSF47473">
    <property type="entry name" value="EF-hand"/>
    <property type="match status" value="1"/>
</dbReference>
<name>A0AAY5KVB8_ESOLU</name>
<dbReference type="CDD" id="cd00213">
    <property type="entry name" value="S-100"/>
    <property type="match status" value="1"/>
</dbReference>
<sequence>NPPTFVHLLPSFTTPPLLSIYFLHLQHPHFCPSTSFIHNPPTFVHLLPLFTTPPLLSIYFLHSQPPHFCPSTSFIHNPPIYVHLLPSFTTPLLSSLYFPNLQPPLLSIYFLPSNSRIHTPPPNLLSVQVNMSQLEKAIISMVEVFDEYARKDDKKNQLSSAEMAKLMNKELAGPEFNGKVDQKVIDEALEKLDKNHDGETNFREFSMFLATLARGYYRATKTGKGNKSKSAKPE</sequence>
<dbReference type="AlphaFoldDB" id="A0AAY5KVB8"/>
<reference evidence="2" key="2">
    <citation type="submission" date="2025-08" db="UniProtKB">
        <authorList>
            <consortium name="Ensembl"/>
        </authorList>
    </citation>
    <scope>IDENTIFICATION</scope>
</reference>
<dbReference type="Ensembl" id="ENSELUT00000109441.1">
    <property type="protein sequence ID" value="ENSELUP00000090482.1"/>
    <property type="gene ID" value="ENSELUG00000001546.3"/>
</dbReference>
<keyword evidence="3" id="KW-1185">Reference proteome</keyword>
<dbReference type="PANTHER" id="PTHR11639">
    <property type="entry name" value="S100 CALCIUM-BINDING PROTEIN"/>
    <property type="match status" value="1"/>
</dbReference>
<dbReference type="InterPro" id="IPR011992">
    <property type="entry name" value="EF-hand-dom_pair"/>
</dbReference>
<protein>
    <submittedName>
        <fullName evidence="2">S100 calcium binding protein W</fullName>
    </submittedName>
</protein>
<dbReference type="InterPro" id="IPR034325">
    <property type="entry name" value="S-100_dom"/>
</dbReference>
<dbReference type="GO" id="GO:0005615">
    <property type="term" value="C:extracellular space"/>
    <property type="evidence" value="ECO:0007669"/>
    <property type="project" value="TreeGrafter"/>
</dbReference>
<accession>A0AAY5KVB8</accession>
<dbReference type="PROSITE" id="PS50222">
    <property type="entry name" value="EF_HAND_2"/>
    <property type="match status" value="1"/>
</dbReference>
<organism evidence="2 3">
    <name type="scientific">Esox lucius</name>
    <name type="common">Northern pike</name>
    <dbReference type="NCBI Taxonomy" id="8010"/>
    <lineage>
        <taxon>Eukaryota</taxon>
        <taxon>Metazoa</taxon>
        <taxon>Chordata</taxon>
        <taxon>Craniata</taxon>
        <taxon>Vertebrata</taxon>
        <taxon>Euteleostomi</taxon>
        <taxon>Actinopterygii</taxon>
        <taxon>Neopterygii</taxon>
        <taxon>Teleostei</taxon>
        <taxon>Protacanthopterygii</taxon>
        <taxon>Esociformes</taxon>
        <taxon>Esocidae</taxon>
        <taxon>Esox</taxon>
    </lineage>
</organism>
<dbReference type="GO" id="GO:0048306">
    <property type="term" value="F:calcium-dependent protein binding"/>
    <property type="evidence" value="ECO:0007669"/>
    <property type="project" value="TreeGrafter"/>
</dbReference>
<dbReference type="Proteomes" id="UP000265140">
    <property type="component" value="Chromosome 20"/>
</dbReference>
<dbReference type="Gene3D" id="1.10.238.10">
    <property type="entry name" value="EF-hand"/>
    <property type="match status" value="1"/>
</dbReference>
<evidence type="ECO:0000313" key="3">
    <source>
        <dbReference type="Proteomes" id="UP000265140"/>
    </source>
</evidence>
<dbReference type="SMART" id="SM01394">
    <property type="entry name" value="S_100"/>
    <property type="match status" value="1"/>
</dbReference>
<dbReference type="GO" id="GO:0005509">
    <property type="term" value="F:calcium ion binding"/>
    <property type="evidence" value="ECO:0007669"/>
    <property type="project" value="InterPro"/>
</dbReference>
<dbReference type="GO" id="GO:0046914">
    <property type="term" value="F:transition metal ion binding"/>
    <property type="evidence" value="ECO:0007669"/>
    <property type="project" value="InterPro"/>
</dbReference>
<proteinExistence type="predicted"/>
<dbReference type="GO" id="GO:0048471">
    <property type="term" value="C:perinuclear region of cytoplasm"/>
    <property type="evidence" value="ECO:0007669"/>
    <property type="project" value="TreeGrafter"/>
</dbReference>
<dbReference type="Pfam" id="PF01023">
    <property type="entry name" value="S_100"/>
    <property type="match status" value="1"/>
</dbReference>
<reference evidence="2" key="3">
    <citation type="submission" date="2025-09" db="UniProtKB">
        <authorList>
            <consortium name="Ensembl"/>
        </authorList>
    </citation>
    <scope>IDENTIFICATION</scope>
</reference>